<comment type="caution">
    <text evidence="2">The sequence shown here is derived from an EMBL/GenBank/DDBJ whole genome shotgun (WGS) entry which is preliminary data.</text>
</comment>
<evidence type="ECO:0000313" key="2">
    <source>
        <dbReference type="EMBL" id="NYD92310.1"/>
    </source>
</evidence>
<dbReference type="RefSeq" id="WP_179510692.1">
    <property type="nucleotide sequence ID" value="NZ_JACCBY010000011.1"/>
</dbReference>
<evidence type="ECO:0000256" key="1">
    <source>
        <dbReference type="SAM" id="Phobius"/>
    </source>
</evidence>
<keyword evidence="3" id="KW-1185">Reference proteome</keyword>
<evidence type="ECO:0000313" key="3">
    <source>
        <dbReference type="Proteomes" id="UP000517753"/>
    </source>
</evidence>
<keyword evidence="1" id="KW-0812">Transmembrane</keyword>
<organism evidence="2 3">
    <name type="scientific">Sphingomonas melonis</name>
    <dbReference type="NCBI Taxonomy" id="152682"/>
    <lineage>
        <taxon>Bacteria</taxon>
        <taxon>Pseudomonadati</taxon>
        <taxon>Pseudomonadota</taxon>
        <taxon>Alphaproteobacteria</taxon>
        <taxon>Sphingomonadales</taxon>
        <taxon>Sphingomonadaceae</taxon>
        <taxon>Sphingomonas</taxon>
    </lineage>
</organism>
<name>A0A7Y9FRT5_9SPHN</name>
<dbReference type="AlphaFoldDB" id="A0A7Y9FRT5"/>
<proteinExistence type="predicted"/>
<feature type="transmembrane region" description="Helical" evidence="1">
    <location>
        <begin position="6"/>
        <end position="26"/>
    </location>
</feature>
<sequence length="48" mass="5219">MKGWTAVIVITGLALVMLIGLNVRLYRAMKAATAKGREQQDTASRTVD</sequence>
<dbReference type="Proteomes" id="UP000517753">
    <property type="component" value="Unassembled WGS sequence"/>
</dbReference>
<protein>
    <submittedName>
        <fullName evidence="2">Uncharacterized protein</fullName>
    </submittedName>
</protein>
<dbReference type="EMBL" id="JACCBY010000011">
    <property type="protein sequence ID" value="NYD92310.1"/>
    <property type="molecule type" value="Genomic_DNA"/>
</dbReference>
<reference evidence="2 3" key="1">
    <citation type="submission" date="2020-07" db="EMBL/GenBank/DDBJ databases">
        <authorList>
            <person name="Partida-Martinez L."/>
            <person name="Huntemann M."/>
            <person name="Clum A."/>
            <person name="Wang J."/>
            <person name="Palaniappan K."/>
            <person name="Ritter S."/>
            <person name="Chen I.-M."/>
            <person name="Stamatis D."/>
            <person name="Reddy T."/>
            <person name="O'Malley R."/>
            <person name="Daum C."/>
            <person name="Shapiro N."/>
            <person name="Ivanova N."/>
            <person name="Kyrpides N."/>
            <person name="Woyke T."/>
        </authorList>
    </citation>
    <scope>NUCLEOTIDE SEQUENCE [LARGE SCALE GENOMIC DNA]</scope>
    <source>
        <strain evidence="2 3">AS2.3</strain>
    </source>
</reference>
<keyword evidence="1" id="KW-0472">Membrane</keyword>
<reference evidence="2 3" key="2">
    <citation type="submission" date="2020-08" db="EMBL/GenBank/DDBJ databases">
        <title>The Agave Microbiome: Exploring the role of microbial communities in plant adaptations to desert environments.</title>
        <authorList>
            <person name="Partida-Martinez L.P."/>
        </authorList>
    </citation>
    <scope>NUCLEOTIDE SEQUENCE [LARGE SCALE GENOMIC DNA]</scope>
    <source>
        <strain evidence="2 3">AS2.3</strain>
    </source>
</reference>
<keyword evidence="1" id="KW-1133">Transmembrane helix</keyword>
<accession>A0A7Y9FRT5</accession>
<gene>
    <name evidence="2" type="ORF">HD841_004132</name>
</gene>